<proteinExistence type="predicted"/>
<keyword evidence="1" id="KW-1133">Transmembrane helix</keyword>
<sequence>MRRRINFNFSLLDAVLFSILWAVILMVTMGIAAPLFIFYLVKFFTDRMVIEDC</sequence>
<evidence type="ECO:0000313" key="2">
    <source>
        <dbReference type="EMBL" id="VEJ09408.1"/>
    </source>
</evidence>
<dbReference type="Proteomes" id="UP000279799">
    <property type="component" value="Chromosome"/>
</dbReference>
<dbReference type="Pfam" id="PF20403">
    <property type="entry name" value="DUF6693"/>
    <property type="match status" value="1"/>
</dbReference>
<dbReference type="InterPro" id="IPR046515">
    <property type="entry name" value="DUF6693"/>
</dbReference>
<reference evidence="2 3" key="1">
    <citation type="submission" date="2018-12" db="EMBL/GenBank/DDBJ databases">
        <authorList>
            <consortium name="Pathogen Informatics"/>
        </authorList>
    </citation>
    <scope>NUCLEOTIDE SEQUENCE [LARGE SCALE GENOMIC DNA]</scope>
    <source>
        <strain evidence="2 3">NCTC12871</strain>
    </source>
</reference>
<feature type="transmembrane region" description="Helical" evidence="1">
    <location>
        <begin position="12"/>
        <end position="41"/>
    </location>
</feature>
<accession>A0A448TUE3</accession>
<dbReference type="EMBL" id="LR134510">
    <property type="protein sequence ID" value="VEJ09408.1"/>
    <property type="molecule type" value="Genomic_DNA"/>
</dbReference>
<dbReference type="KEGG" id="adp:NCTC12871_00861"/>
<keyword evidence="3" id="KW-1185">Reference proteome</keyword>
<organism evidence="2 3">
    <name type="scientific">Actinobacillus delphinicola</name>
    <dbReference type="NCBI Taxonomy" id="51161"/>
    <lineage>
        <taxon>Bacteria</taxon>
        <taxon>Pseudomonadati</taxon>
        <taxon>Pseudomonadota</taxon>
        <taxon>Gammaproteobacteria</taxon>
        <taxon>Pasteurellales</taxon>
        <taxon>Pasteurellaceae</taxon>
        <taxon>Actinobacillus</taxon>
    </lineage>
</organism>
<keyword evidence="1" id="KW-0472">Membrane</keyword>
<name>A0A448TUE3_9PAST</name>
<protein>
    <submittedName>
        <fullName evidence="2">Uncharacterized protein</fullName>
    </submittedName>
</protein>
<dbReference type="AlphaFoldDB" id="A0A448TUE3"/>
<keyword evidence="1" id="KW-0812">Transmembrane</keyword>
<evidence type="ECO:0000256" key="1">
    <source>
        <dbReference type="SAM" id="Phobius"/>
    </source>
</evidence>
<dbReference type="RefSeq" id="WP_279460133.1">
    <property type="nucleotide sequence ID" value="NZ_LWIE01000001.1"/>
</dbReference>
<evidence type="ECO:0000313" key="3">
    <source>
        <dbReference type="Proteomes" id="UP000279799"/>
    </source>
</evidence>
<gene>
    <name evidence="2" type="ORF">NCTC12871_00861</name>
</gene>